<dbReference type="Pfam" id="PF13197">
    <property type="entry name" value="DUF4013"/>
    <property type="match status" value="1"/>
</dbReference>
<feature type="transmembrane region" description="Helical" evidence="1">
    <location>
        <begin position="171"/>
        <end position="193"/>
    </location>
</feature>
<dbReference type="EMBL" id="JAPTGB010000001">
    <property type="protein sequence ID" value="MCZ0859645.1"/>
    <property type="molecule type" value="Genomic_DNA"/>
</dbReference>
<reference evidence="2" key="1">
    <citation type="submission" date="2022-12" db="EMBL/GenBank/DDBJ databases">
        <title>Isolation and characterisation of novel Methanocorpusculum spp. from native Australian herbivores indicates the genus is ancestrally host-associated.</title>
        <authorList>
            <person name="Volmer J.G."/>
            <person name="Soo R.M."/>
            <person name="Evans P.N."/>
            <person name="Hoedt E.C."/>
            <person name="Astorga Alsina A.L."/>
            <person name="Woodcroft B.J."/>
            <person name="Tyson G.W."/>
            <person name="Hugenholtz P."/>
            <person name="Morrison M."/>
        </authorList>
    </citation>
    <scope>NUCLEOTIDE SEQUENCE</scope>
    <source>
        <strain evidence="2">MG</strain>
    </source>
</reference>
<proteinExistence type="predicted"/>
<evidence type="ECO:0000313" key="3">
    <source>
        <dbReference type="Proteomes" id="UP001141422"/>
    </source>
</evidence>
<accession>A0ABT4ID20</accession>
<protein>
    <submittedName>
        <fullName evidence="2">DUF4013 domain-containing protein</fullName>
    </submittedName>
</protein>
<feature type="transmembrane region" description="Helical" evidence="1">
    <location>
        <begin position="69"/>
        <end position="92"/>
    </location>
</feature>
<sequence>MTIDVTDNLGKSFQYAKDNLVGKWITYVVLFVCALIPLVNLLTLPGFAVRVFRNKFAIGDWVELVIDSVKALIIAVVYLIIPAVVAAVFGVLFGAENIVTIVVSFVVSLLFVLLLIIALIRFAKGSFGDAFQLGAVFTKIASIGWLSYLIAVLVAYIIMWVLGAVCGFLGGIGWLIMALLTPFVLIGFARYYANVYESA</sequence>
<evidence type="ECO:0000313" key="2">
    <source>
        <dbReference type="EMBL" id="MCZ0859645.1"/>
    </source>
</evidence>
<keyword evidence="1" id="KW-0472">Membrane</keyword>
<keyword evidence="3" id="KW-1185">Reference proteome</keyword>
<evidence type="ECO:0000256" key="1">
    <source>
        <dbReference type="SAM" id="Phobius"/>
    </source>
</evidence>
<dbReference type="RefSeq" id="WP_268923868.1">
    <property type="nucleotide sequence ID" value="NZ_JAPTGB010000001.1"/>
</dbReference>
<keyword evidence="1" id="KW-0812">Transmembrane</keyword>
<feature type="transmembrane region" description="Helical" evidence="1">
    <location>
        <begin position="24"/>
        <end position="48"/>
    </location>
</feature>
<dbReference type="Proteomes" id="UP001141422">
    <property type="component" value="Unassembled WGS sequence"/>
</dbReference>
<feature type="transmembrane region" description="Helical" evidence="1">
    <location>
        <begin position="143"/>
        <end position="165"/>
    </location>
</feature>
<organism evidence="2 3">
    <name type="scientific">Methanocorpusculum petauri</name>
    <dbReference type="NCBI Taxonomy" id="3002863"/>
    <lineage>
        <taxon>Archaea</taxon>
        <taxon>Methanobacteriati</taxon>
        <taxon>Methanobacteriota</taxon>
        <taxon>Stenosarchaea group</taxon>
        <taxon>Methanomicrobia</taxon>
        <taxon>Methanomicrobiales</taxon>
        <taxon>Methanocorpusculaceae</taxon>
        <taxon>Methanocorpusculum</taxon>
    </lineage>
</organism>
<comment type="caution">
    <text evidence="2">The sequence shown here is derived from an EMBL/GenBank/DDBJ whole genome shotgun (WGS) entry which is preliminary data.</text>
</comment>
<dbReference type="InterPro" id="IPR025098">
    <property type="entry name" value="DUF4013"/>
</dbReference>
<gene>
    <name evidence="2" type="ORF">O0S10_00205</name>
</gene>
<keyword evidence="1" id="KW-1133">Transmembrane helix</keyword>
<feature type="transmembrane region" description="Helical" evidence="1">
    <location>
        <begin position="98"/>
        <end position="122"/>
    </location>
</feature>
<name>A0ABT4ID20_9EURY</name>